<dbReference type="GO" id="GO:0016787">
    <property type="term" value="F:hydrolase activity"/>
    <property type="evidence" value="ECO:0007669"/>
    <property type="project" value="UniProtKB-KW"/>
</dbReference>
<dbReference type="EMBL" id="BARS01000131">
    <property type="protein sequence ID" value="GAF72369.1"/>
    <property type="molecule type" value="Genomic_DNA"/>
</dbReference>
<dbReference type="InterPro" id="IPR013517">
    <property type="entry name" value="FG-GAP"/>
</dbReference>
<keyword evidence="3" id="KW-0378">Hydrolase</keyword>
<protein>
    <recommendedName>
        <fullName evidence="7">FG-GAP repeat protein</fullName>
    </recommendedName>
</protein>
<dbReference type="AlphaFoldDB" id="X0RU47"/>
<dbReference type="PANTHER" id="PTHR23221:SF7">
    <property type="entry name" value="PHOSPHATIDYLINOSITOL-GLYCAN-SPECIFIC PHOSPHOLIPASE D"/>
    <property type="match status" value="1"/>
</dbReference>
<keyword evidence="1" id="KW-0732">Signal</keyword>
<dbReference type="InterPro" id="IPR000413">
    <property type="entry name" value="Integrin_alpha"/>
</dbReference>
<keyword evidence="2" id="KW-0677">Repeat</keyword>
<evidence type="ECO:0000256" key="3">
    <source>
        <dbReference type="ARBA" id="ARBA00022801"/>
    </source>
</evidence>
<dbReference type="SMART" id="SM00191">
    <property type="entry name" value="Int_alpha"/>
    <property type="match status" value="7"/>
</dbReference>
<evidence type="ECO:0000256" key="4">
    <source>
        <dbReference type="ARBA" id="ARBA00023180"/>
    </source>
</evidence>
<feature type="region of interest" description="Disordered" evidence="5">
    <location>
        <begin position="17"/>
        <end position="44"/>
    </location>
</feature>
<dbReference type="PROSITE" id="PS51470">
    <property type="entry name" value="FG_GAP"/>
    <property type="match status" value="2"/>
</dbReference>
<dbReference type="Pfam" id="PF01839">
    <property type="entry name" value="FG-GAP"/>
    <property type="match status" value="6"/>
</dbReference>
<gene>
    <name evidence="6" type="ORF">S01H1_00381</name>
</gene>
<dbReference type="Gene3D" id="2.130.10.130">
    <property type="entry name" value="Integrin alpha, N-terminal"/>
    <property type="match status" value="4"/>
</dbReference>
<dbReference type="InterPro" id="IPR028994">
    <property type="entry name" value="Integrin_alpha_N"/>
</dbReference>
<feature type="compositionally biased region" description="Low complexity" evidence="5">
    <location>
        <begin position="19"/>
        <end position="31"/>
    </location>
</feature>
<evidence type="ECO:0008006" key="7">
    <source>
        <dbReference type="Google" id="ProtNLM"/>
    </source>
</evidence>
<comment type="caution">
    <text evidence="6">The sequence shown here is derived from an EMBL/GenBank/DDBJ whole genome shotgun (WGS) entry which is preliminary data.</text>
</comment>
<accession>X0RU47</accession>
<dbReference type="PANTHER" id="PTHR23221">
    <property type="entry name" value="GLYCOSYLPHOSPHATIDYLINOSITOL PHOSPHOLIPASE D"/>
    <property type="match status" value="1"/>
</dbReference>
<evidence type="ECO:0000256" key="2">
    <source>
        <dbReference type="ARBA" id="ARBA00022737"/>
    </source>
</evidence>
<keyword evidence="4" id="KW-0325">Glycoprotein</keyword>
<organism evidence="6">
    <name type="scientific">marine sediment metagenome</name>
    <dbReference type="NCBI Taxonomy" id="412755"/>
    <lineage>
        <taxon>unclassified sequences</taxon>
        <taxon>metagenomes</taxon>
        <taxon>ecological metagenomes</taxon>
    </lineage>
</organism>
<dbReference type="SUPFAM" id="SSF69318">
    <property type="entry name" value="Integrin alpha N-terminal domain"/>
    <property type="match status" value="1"/>
</dbReference>
<proteinExistence type="predicted"/>
<dbReference type="PRINTS" id="PR01185">
    <property type="entry name" value="INTEGRINA"/>
</dbReference>
<sequence length="560" mass="56819">MAASVLILILAACDDGEEAPTATPTATAPATSMPSGSPLPTQPVIGGQPSVIDLATIEPLVTIFAGEPIPPPNGQSTGDMRNDIPALAVGDFNDDGIADLLIGARFADGPDNSRESAGEAYVIFGSRDLSSTIDLAQGEQDLTIFGAEEGISASDNLGFSVAGGDVNGDGIDDIIVSAPFSEGPSADFRTDRGEVYVIFGRSGLGGTIDIAEEPQDVTIIAAEGFSLLGDSIAIGDVNGDGIDDMVLGAPFAGREPGAPHGGPRTELGEVYVIFGRSDLSDSISIPQKEQDFTISGPEQWSELGDAMAVGDVNGDGFDDIIAVAEAANGPDGTRPNAGAVYIVFGSASLSGMVDIAQDEQDVTILGAGAHDALGFCATSGDINGDGIDDILLVAQRADAAGGTRDASGEAYVIFGSPDLGGTIDVLAGDQDMTIYGADAHDLLSSCLASGDVDGDGIADIILGTGFSRGPDNGRDRAGEMYVIFGSPTLQPTFDPALGSHDVVLYGADARDHFGSAMRIADLNGDGKEEMIVVASEADGPENGRPGAGEVYAIDTADIAQ</sequence>
<dbReference type="InterPro" id="IPR013519">
    <property type="entry name" value="Int_alpha_beta-p"/>
</dbReference>
<evidence type="ECO:0000256" key="1">
    <source>
        <dbReference type="ARBA" id="ARBA00022729"/>
    </source>
</evidence>
<dbReference type="GO" id="GO:0007155">
    <property type="term" value="P:cell adhesion"/>
    <property type="evidence" value="ECO:0007669"/>
    <property type="project" value="InterPro"/>
</dbReference>
<evidence type="ECO:0000256" key="5">
    <source>
        <dbReference type="SAM" id="MobiDB-lite"/>
    </source>
</evidence>
<dbReference type="GO" id="GO:0008305">
    <property type="term" value="C:integrin complex"/>
    <property type="evidence" value="ECO:0007669"/>
    <property type="project" value="InterPro"/>
</dbReference>
<evidence type="ECO:0000313" key="6">
    <source>
        <dbReference type="EMBL" id="GAF72369.1"/>
    </source>
</evidence>
<name>X0RU47_9ZZZZ</name>
<reference evidence="6" key="1">
    <citation type="journal article" date="2014" name="Front. Microbiol.">
        <title>High frequency of phylogenetically diverse reductive dehalogenase-homologous genes in deep subseafloor sedimentary metagenomes.</title>
        <authorList>
            <person name="Kawai M."/>
            <person name="Futagami T."/>
            <person name="Toyoda A."/>
            <person name="Takaki Y."/>
            <person name="Nishi S."/>
            <person name="Hori S."/>
            <person name="Arai W."/>
            <person name="Tsubouchi T."/>
            <person name="Morono Y."/>
            <person name="Uchiyama I."/>
            <person name="Ito T."/>
            <person name="Fujiyama A."/>
            <person name="Inagaki F."/>
            <person name="Takami H."/>
        </authorList>
    </citation>
    <scope>NUCLEOTIDE SEQUENCE</scope>
    <source>
        <strain evidence="6">Expedition CK06-06</strain>
    </source>
</reference>